<dbReference type="OrthoDB" id="3573178at2"/>
<dbReference type="EMBL" id="SMFZ01000002">
    <property type="protein sequence ID" value="TCK21616.1"/>
    <property type="molecule type" value="Genomic_DNA"/>
</dbReference>
<accession>A0A4V2PHQ5</accession>
<dbReference type="RefSeq" id="WP_132430345.1">
    <property type="nucleotide sequence ID" value="NZ_SMFZ01000002.1"/>
</dbReference>
<protein>
    <submittedName>
        <fullName evidence="1">Uncharacterized protein</fullName>
    </submittedName>
</protein>
<dbReference type="AlphaFoldDB" id="A0A4V2PHQ5"/>
<dbReference type="Proteomes" id="UP000295560">
    <property type="component" value="Unassembled WGS sequence"/>
</dbReference>
<sequence>MAIQFEDDRETVTQGPSWTDVLIASEICDGVFDVRWDVRPRLRRWLAAHDLPTACLREAHLPSVDAWALLDGGVISVSSVTVAGATPEPAWSPPLSAGMRVIGFRAFRLLVAELALAGPSSTLPGEPSTDPDALRAAFEGRVPDGATTEQAELLATCTDRSSLRWVAAALASPG</sequence>
<proteinExistence type="predicted"/>
<evidence type="ECO:0000313" key="1">
    <source>
        <dbReference type="EMBL" id="TCK21616.1"/>
    </source>
</evidence>
<comment type="caution">
    <text evidence="1">The sequence shown here is derived from an EMBL/GenBank/DDBJ whole genome shotgun (WGS) entry which is preliminary data.</text>
</comment>
<reference evidence="1 2" key="1">
    <citation type="submission" date="2019-03" db="EMBL/GenBank/DDBJ databases">
        <title>Sequencing the genomes of 1000 actinobacteria strains.</title>
        <authorList>
            <person name="Klenk H.-P."/>
        </authorList>
    </citation>
    <scope>NUCLEOTIDE SEQUENCE [LARGE SCALE GENOMIC DNA]</scope>
    <source>
        <strain evidence="1 2">DSM 44969</strain>
    </source>
</reference>
<evidence type="ECO:0000313" key="2">
    <source>
        <dbReference type="Proteomes" id="UP000295560"/>
    </source>
</evidence>
<organism evidence="1 2">
    <name type="scientific">Pseudonocardia endophytica</name>
    <dbReference type="NCBI Taxonomy" id="401976"/>
    <lineage>
        <taxon>Bacteria</taxon>
        <taxon>Bacillati</taxon>
        <taxon>Actinomycetota</taxon>
        <taxon>Actinomycetes</taxon>
        <taxon>Pseudonocardiales</taxon>
        <taxon>Pseudonocardiaceae</taxon>
        <taxon>Pseudonocardia</taxon>
    </lineage>
</organism>
<keyword evidence="2" id="KW-1185">Reference proteome</keyword>
<gene>
    <name evidence="1" type="ORF">EV378_5605</name>
</gene>
<name>A0A4V2PHQ5_PSEEN</name>